<keyword evidence="1" id="KW-0472">Membrane</keyword>
<name>A0A386IS93_9VIRU</name>
<protein>
    <submittedName>
        <fullName evidence="2">Putative glycoprotein</fullName>
    </submittedName>
</protein>
<accession>A0A386IS93</accession>
<sequence>MWPILNYYIAIGGVLLVTILISGEVCVDEVKLENCKAELETPDISAIDKAGLALGTGGLLLTAIQFYLSYWTIGTLPSETTLQALADRLREVAREPIESAVEDFISQNVQLTPAINSDTIFRLGSWALAKSKLRNFLLDIAGLTTAATGTGLAIASIIKNSSPISTDHCASENSYNVIRPNIIIAGDWRASIVLRNSTLPFSAKNGCVRMTVNSGDIARLECNSMNQNYVDYATSGEIHRCSSFSLNCKYSYVVSSVKAFPQTVYIGHLISIRYRSWPFYPEVNWCNYSSYTDLEVVLGPQIISRRVIPFFNRSHHLAV</sequence>
<evidence type="ECO:0000256" key="1">
    <source>
        <dbReference type="SAM" id="Phobius"/>
    </source>
</evidence>
<dbReference type="EMBL" id="MG967335">
    <property type="protein sequence ID" value="AYD61650.1"/>
    <property type="molecule type" value="Viral_cRNA"/>
</dbReference>
<feature type="transmembrane region" description="Helical" evidence="1">
    <location>
        <begin position="136"/>
        <end position="158"/>
    </location>
</feature>
<keyword evidence="1" id="KW-1133">Transmembrane helix</keyword>
<proteinExistence type="predicted"/>
<reference evidence="2" key="1">
    <citation type="journal article" date="2018" name="MBio">
        <title>RNA viruses in Blechomonas (Trypanosomatidae) and evolution of Leishmaniavirus.</title>
        <authorList>
            <person name="Grybchuk D."/>
            <person name="Yurchenko V."/>
        </authorList>
    </citation>
    <scope>NUCLEOTIDE SEQUENCE</scope>
    <source>
        <strain evidence="2">OSU1</strain>
    </source>
</reference>
<evidence type="ECO:0000313" key="2">
    <source>
        <dbReference type="EMBL" id="AYD61650.1"/>
    </source>
</evidence>
<feature type="transmembrane region" description="Helical" evidence="1">
    <location>
        <begin position="6"/>
        <end position="27"/>
    </location>
</feature>
<keyword evidence="1" id="KW-0812">Transmembrane</keyword>
<organism evidence="2">
    <name type="scientific">Blechmonas luni leishbunyavirus 1</name>
    <dbReference type="NCBI Taxonomy" id="2364198"/>
    <lineage>
        <taxon>Viruses</taxon>
        <taxon>Riboviria</taxon>
        <taxon>Orthornavirae</taxon>
        <taxon>Negarnaviricota</taxon>
        <taxon>Polyploviricotina</taxon>
        <taxon>Bunyaviricetes</taxon>
        <taxon>Hareavirales</taxon>
        <taxon>Leishbuviridae</taxon>
        <taxon>Shilevirus</taxon>
        <taxon>Shilevirus alphablechomonadis</taxon>
    </lineage>
</organism>